<dbReference type="Proteomes" id="UP000240653">
    <property type="component" value="Unassembled WGS sequence"/>
</dbReference>
<dbReference type="SUPFAM" id="SSF52833">
    <property type="entry name" value="Thioredoxin-like"/>
    <property type="match status" value="1"/>
</dbReference>
<keyword evidence="2" id="KW-1185">Reference proteome</keyword>
<dbReference type="AlphaFoldDB" id="A0A2P7REI8"/>
<comment type="caution">
    <text evidence="1">The sequence shown here is derived from an EMBL/GenBank/DDBJ whole genome shotgun (WGS) entry which is preliminary data.</text>
</comment>
<protein>
    <submittedName>
        <fullName evidence="1">Redoxin</fullName>
    </submittedName>
</protein>
<dbReference type="EMBL" id="PXYL01000107">
    <property type="protein sequence ID" value="PSJ48630.1"/>
    <property type="molecule type" value="Genomic_DNA"/>
</dbReference>
<reference evidence="1 2" key="1">
    <citation type="submission" date="2018-03" db="EMBL/GenBank/DDBJ databases">
        <title>The draft genome of Mesorhizobium soli JCM 19897.</title>
        <authorList>
            <person name="Li L."/>
            <person name="Liu L."/>
            <person name="Liang L."/>
            <person name="Wang T."/>
            <person name="Zhang X."/>
        </authorList>
    </citation>
    <scope>NUCLEOTIDE SEQUENCE [LARGE SCALE GENOMIC DNA]</scope>
    <source>
        <strain evidence="1 2">JCM 19897</strain>
    </source>
</reference>
<organism evidence="1 2">
    <name type="scientific">Pseudaminobacter soli</name>
    <name type="common">ex Li et al. 2025</name>
    <dbReference type="NCBI Taxonomy" id="1295366"/>
    <lineage>
        <taxon>Bacteria</taxon>
        <taxon>Pseudomonadati</taxon>
        <taxon>Pseudomonadota</taxon>
        <taxon>Alphaproteobacteria</taxon>
        <taxon>Hyphomicrobiales</taxon>
        <taxon>Phyllobacteriaceae</taxon>
        <taxon>Pseudaminobacter</taxon>
    </lineage>
</organism>
<dbReference type="InterPro" id="IPR036249">
    <property type="entry name" value="Thioredoxin-like_sf"/>
</dbReference>
<proteinExistence type="predicted"/>
<evidence type="ECO:0000313" key="2">
    <source>
        <dbReference type="Proteomes" id="UP000240653"/>
    </source>
</evidence>
<dbReference type="Gene3D" id="3.40.30.10">
    <property type="entry name" value="Glutaredoxin"/>
    <property type="match status" value="1"/>
</dbReference>
<feature type="non-terminal residue" evidence="1">
    <location>
        <position position="1"/>
    </location>
</feature>
<accession>A0A2P7REI8</accession>
<gene>
    <name evidence="1" type="ORF">C7I85_30435</name>
</gene>
<name>A0A2P7REI8_9HYPH</name>
<evidence type="ECO:0000313" key="1">
    <source>
        <dbReference type="EMBL" id="PSJ48630.1"/>
    </source>
</evidence>
<sequence>LDGLGRFSRHYTTPGLPATLFVGADGRLRSIHMGEISREAVLAGIAELHE</sequence>